<feature type="transmembrane region" description="Helical" evidence="1">
    <location>
        <begin position="410"/>
        <end position="429"/>
    </location>
</feature>
<evidence type="ECO:0000313" key="4">
    <source>
        <dbReference type="Proteomes" id="UP000323866"/>
    </source>
</evidence>
<reference evidence="3 5" key="3">
    <citation type="submission" date="2024-08" db="EMBL/GenBank/DDBJ databases">
        <authorList>
            <person name="Wei W."/>
        </authorList>
    </citation>
    <scope>NUCLEOTIDE SEQUENCE [LARGE SCALE GENOMIC DNA]</scope>
    <source>
        <strain evidence="3 5">XU2</strain>
    </source>
</reference>
<comment type="caution">
    <text evidence="2">The sequence shown here is derived from an EMBL/GenBank/DDBJ whole genome shotgun (WGS) entry which is preliminary data.</text>
</comment>
<evidence type="ECO:0000313" key="2">
    <source>
        <dbReference type="EMBL" id="KAA6437618.1"/>
    </source>
</evidence>
<feature type="transmembrane region" description="Helical" evidence="1">
    <location>
        <begin position="133"/>
        <end position="153"/>
    </location>
</feature>
<keyword evidence="1" id="KW-0472">Membrane</keyword>
<evidence type="ECO:0000256" key="1">
    <source>
        <dbReference type="SAM" id="Phobius"/>
    </source>
</evidence>
<evidence type="ECO:0008006" key="6">
    <source>
        <dbReference type="Google" id="ProtNLM"/>
    </source>
</evidence>
<reference evidence="2 4" key="1">
    <citation type="submission" date="2019-07" db="EMBL/GenBank/DDBJ databases">
        <authorList>
            <person name="Qu J.-H."/>
        </authorList>
    </citation>
    <scope>NUCLEOTIDE SEQUENCE [LARGE SCALE GENOMIC DNA]</scope>
    <source>
        <strain evidence="2 4">MDT1-10-3</strain>
    </source>
</reference>
<reference evidence="2 4" key="2">
    <citation type="submission" date="2019-09" db="EMBL/GenBank/DDBJ databases">
        <title>A bacterium isolated from glacier soil.</title>
        <authorList>
            <person name="Liu Q."/>
        </authorList>
    </citation>
    <scope>NUCLEOTIDE SEQUENCE [LARGE SCALE GENOMIC DNA]</scope>
    <source>
        <strain evidence="2 4">MDT1-10-3</strain>
    </source>
</reference>
<accession>A0A5M8QQR6</accession>
<feature type="transmembrane region" description="Helical" evidence="1">
    <location>
        <begin position="35"/>
        <end position="57"/>
    </location>
</feature>
<dbReference type="EMBL" id="JBGOGF010000008">
    <property type="protein sequence ID" value="MFA1772729.1"/>
    <property type="molecule type" value="Genomic_DNA"/>
</dbReference>
<evidence type="ECO:0000313" key="5">
    <source>
        <dbReference type="Proteomes" id="UP001570846"/>
    </source>
</evidence>
<dbReference type="RefSeq" id="WP_149097239.1">
    <property type="nucleotide sequence ID" value="NZ_BMMG01000001.1"/>
</dbReference>
<sequence>MELKDLFLTPIFLIIIYAIAYGLRSKFTNKQTRKYFIPALTLKIIGALSLGLIYQFYYGGGDTFNYYNSSKIVTQAFYDNPSIGIKILLSNGEYDPETIQYTSKIYWYQSPTEFIIIKIGALFGIIGLNTYSVIAIFFATSSFAGIWALYTTFLKIYPALYKQLAIPCFFLPSVFFWGSGFMKDSVTIGALGLLFYGFYMSFIEKKKLFSSITLTILATYLLLSVKVYILLSFLPPALFWIFLENNNRIKNKLIRTIAKPVFIVFGLLVAYIGATTLTAGDERYDIEKIGERTKINSEYLSEYVSSGSAYNIGTFDGSIGSMITVAPQAIIVALYRPFLWEVRNPIMLLSALEASMFIFLTLRIIFRTGFWKTVQLISSKPILTFCIIFSLVFAFGVGTNSGNFGTLVRYKIPLMPFYLAALYMMQAHLKRPRKLRRLAVTA</sequence>
<feature type="transmembrane region" description="Helical" evidence="1">
    <location>
        <begin position="185"/>
        <end position="202"/>
    </location>
</feature>
<feature type="transmembrane region" description="Helical" evidence="1">
    <location>
        <begin position="378"/>
        <end position="398"/>
    </location>
</feature>
<keyword evidence="5" id="KW-1185">Reference proteome</keyword>
<feature type="transmembrane region" description="Helical" evidence="1">
    <location>
        <begin position="6"/>
        <end position="23"/>
    </location>
</feature>
<keyword evidence="1" id="KW-0812">Transmembrane</keyword>
<name>A0A5M8QQR6_9BACT</name>
<organism evidence="2 4">
    <name type="scientific">Rufibacter glacialis</name>
    <dbReference type="NCBI Taxonomy" id="1259555"/>
    <lineage>
        <taxon>Bacteria</taxon>
        <taxon>Pseudomonadati</taxon>
        <taxon>Bacteroidota</taxon>
        <taxon>Cytophagia</taxon>
        <taxon>Cytophagales</taxon>
        <taxon>Hymenobacteraceae</taxon>
        <taxon>Rufibacter</taxon>
    </lineage>
</organism>
<feature type="transmembrane region" description="Helical" evidence="1">
    <location>
        <begin position="208"/>
        <end position="241"/>
    </location>
</feature>
<feature type="transmembrane region" description="Helical" evidence="1">
    <location>
        <begin position="105"/>
        <end position="126"/>
    </location>
</feature>
<dbReference type="Proteomes" id="UP000323866">
    <property type="component" value="Unassembled WGS sequence"/>
</dbReference>
<keyword evidence="1" id="KW-1133">Transmembrane helix</keyword>
<feature type="transmembrane region" description="Helical" evidence="1">
    <location>
        <begin position="346"/>
        <end position="366"/>
    </location>
</feature>
<feature type="transmembrane region" description="Helical" evidence="1">
    <location>
        <begin position="159"/>
        <end position="178"/>
    </location>
</feature>
<feature type="transmembrane region" description="Helical" evidence="1">
    <location>
        <begin position="253"/>
        <end position="274"/>
    </location>
</feature>
<dbReference type="AlphaFoldDB" id="A0A5M8QQR6"/>
<gene>
    <name evidence="3" type="ORF">ACD591_15625</name>
    <name evidence="2" type="ORF">FOE74_03715</name>
</gene>
<protein>
    <recommendedName>
        <fullName evidence="6">Glycosyltransferase RgtA/B/C/D-like domain-containing protein</fullName>
    </recommendedName>
</protein>
<proteinExistence type="predicted"/>
<dbReference type="Proteomes" id="UP001570846">
    <property type="component" value="Unassembled WGS sequence"/>
</dbReference>
<evidence type="ECO:0000313" key="3">
    <source>
        <dbReference type="EMBL" id="MFA1772729.1"/>
    </source>
</evidence>
<dbReference type="OrthoDB" id="3862418at2"/>
<dbReference type="EMBL" id="VKKZ01000010">
    <property type="protein sequence ID" value="KAA6437618.1"/>
    <property type="molecule type" value="Genomic_DNA"/>
</dbReference>